<gene>
    <name evidence="2" type="ORF">F1649_22195</name>
</gene>
<accession>A0A5M9GNV1</accession>
<protein>
    <recommendedName>
        <fullName evidence="4">DoxX family membrane protein</fullName>
    </recommendedName>
</protein>
<dbReference type="RefSeq" id="WP_141814205.1">
    <property type="nucleotide sequence ID" value="NZ_VFPL01000001.1"/>
</dbReference>
<feature type="transmembrane region" description="Helical" evidence="1">
    <location>
        <begin position="69"/>
        <end position="90"/>
    </location>
</feature>
<feature type="transmembrane region" description="Helical" evidence="1">
    <location>
        <begin position="38"/>
        <end position="62"/>
    </location>
</feature>
<name>A0A5M9GNV1_9SPHI</name>
<keyword evidence="1" id="KW-1133">Transmembrane helix</keyword>
<proteinExistence type="predicted"/>
<evidence type="ECO:0000256" key="1">
    <source>
        <dbReference type="SAM" id="Phobius"/>
    </source>
</evidence>
<dbReference type="PANTHER" id="PTHR36974">
    <property type="entry name" value="MEMBRANE PROTEIN-RELATED"/>
    <property type="match status" value="1"/>
</dbReference>
<keyword evidence="3" id="KW-1185">Reference proteome</keyword>
<organism evidence="2 3">
    <name type="scientific">Arcticibacter tournemirensis</name>
    <dbReference type="NCBI Taxonomy" id="699437"/>
    <lineage>
        <taxon>Bacteria</taxon>
        <taxon>Pseudomonadati</taxon>
        <taxon>Bacteroidota</taxon>
        <taxon>Sphingobacteriia</taxon>
        <taxon>Sphingobacteriales</taxon>
        <taxon>Sphingobacteriaceae</taxon>
        <taxon>Arcticibacter</taxon>
    </lineage>
</organism>
<dbReference type="Proteomes" id="UP000322918">
    <property type="component" value="Unassembled WGS sequence"/>
</dbReference>
<feature type="transmembrane region" description="Helical" evidence="1">
    <location>
        <begin position="7"/>
        <end position="26"/>
    </location>
</feature>
<dbReference type="AlphaFoldDB" id="A0A5M9GNV1"/>
<dbReference type="EMBL" id="VWNE01000061">
    <property type="protein sequence ID" value="KAA8474474.1"/>
    <property type="molecule type" value="Genomic_DNA"/>
</dbReference>
<keyword evidence="1" id="KW-0812">Transmembrane</keyword>
<dbReference type="PANTHER" id="PTHR36974:SF1">
    <property type="entry name" value="DOXX FAMILY MEMBRANE PROTEIN"/>
    <property type="match status" value="1"/>
</dbReference>
<evidence type="ECO:0000313" key="2">
    <source>
        <dbReference type="EMBL" id="KAA8474474.1"/>
    </source>
</evidence>
<comment type="caution">
    <text evidence="2">The sequence shown here is derived from an EMBL/GenBank/DDBJ whole genome shotgun (WGS) entry which is preliminary data.</text>
</comment>
<feature type="transmembrane region" description="Helical" evidence="1">
    <location>
        <begin position="102"/>
        <end position="120"/>
    </location>
</feature>
<evidence type="ECO:0000313" key="3">
    <source>
        <dbReference type="Proteomes" id="UP000322918"/>
    </source>
</evidence>
<reference evidence="2 3" key="1">
    <citation type="submission" date="2019-09" db="EMBL/GenBank/DDBJ databases">
        <title>Pararcticibacter amylolyticus gen. nov., sp. nov., isolated from a rottenly hemp rope, and reclassification of Pedobacter tournemirensis as Pararcticibacter tournemirensis comb. nov.</title>
        <authorList>
            <person name="Cai Y."/>
        </authorList>
    </citation>
    <scope>NUCLEOTIDE SEQUENCE [LARGE SCALE GENOMIC DNA]</scope>
    <source>
        <strain evidence="2 3">TF5-37.2-LB10</strain>
    </source>
</reference>
<evidence type="ECO:0008006" key="4">
    <source>
        <dbReference type="Google" id="ProtNLM"/>
    </source>
</evidence>
<sequence>MKQLFWTVLKIILALFMIYGGVQHFIKPDFYIPFVPSFLPYPMAIIYISGIIEIALGSAMLLYKKYAKFGALGVLVLMILFLPIHIWDVFSETPAIGSHKAALIRLPVQFVLIALSWKVYSILSIKKNNEYSNY</sequence>
<keyword evidence="1" id="KW-0472">Membrane</keyword>
<dbReference type="OrthoDB" id="327939at2"/>